<dbReference type="EC" id="4.2.1.136" evidence="12"/>
<feature type="binding site" evidence="12">
    <location>
        <begin position="551"/>
        <end position="555"/>
    </location>
    <ligand>
        <name>AMP</name>
        <dbReference type="ChEBI" id="CHEBI:456215"/>
    </ligand>
</feature>
<evidence type="ECO:0000256" key="4">
    <source>
        <dbReference type="ARBA" id="ARBA00022741"/>
    </source>
</evidence>
<evidence type="ECO:0000256" key="10">
    <source>
        <dbReference type="ARBA" id="ARBA00048238"/>
    </source>
</evidence>
<feature type="binding site" evidence="12">
    <location>
        <position position="579"/>
    </location>
    <ligand>
        <name>AMP</name>
        <dbReference type="ChEBI" id="CHEBI:456215"/>
    </ligand>
</feature>
<feature type="domain" description="YjeF N-terminal" evidence="15">
    <location>
        <begin position="10"/>
        <end position="264"/>
    </location>
</feature>
<dbReference type="GO" id="GO:0110051">
    <property type="term" value="P:metabolite repair"/>
    <property type="evidence" value="ECO:0007669"/>
    <property type="project" value="TreeGrafter"/>
</dbReference>
<dbReference type="Proteomes" id="UP000515275">
    <property type="component" value="Chromosome"/>
</dbReference>
<gene>
    <name evidence="12" type="primary">nnrD</name>
    <name evidence="16" type="ORF">GP473_06530</name>
</gene>
<comment type="similarity">
    <text evidence="12">Belongs to the NnrD/CARKD family.</text>
</comment>
<accession>A0A7G7YPE2</accession>
<dbReference type="InterPro" id="IPR004443">
    <property type="entry name" value="YjeF_N_dom"/>
</dbReference>
<proteinExistence type="inferred from homology"/>
<comment type="catalytic activity">
    <reaction evidence="10 12">
        <text>(6S)-NADHX + ADP = AMP + phosphate + NADH + H(+)</text>
        <dbReference type="Rhea" id="RHEA:32223"/>
        <dbReference type="ChEBI" id="CHEBI:15378"/>
        <dbReference type="ChEBI" id="CHEBI:43474"/>
        <dbReference type="ChEBI" id="CHEBI:57945"/>
        <dbReference type="ChEBI" id="CHEBI:64074"/>
        <dbReference type="ChEBI" id="CHEBI:456215"/>
        <dbReference type="ChEBI" id="CHEBI:456216"/>
        <dbReference type="EC" id="4.2.1.136"/>
    </reaction>
</comment>
<evidence type="ECO:0000256" key="13">
    <source>
        <dbReference type="SAM" id="MobiDB-lite"/>
    </source>
</evidence>
<feature type="binding site" evidence="12">
    <location>
        <position position="437"/>
    </location>
    <ligand>
        <name>(6S)-NADPHX</name>
        <dbReference type="ChEBI" id="CHEBI:64076"/>
    </ligand>
</feature>
<dbReference type="InterPro" id="IPR029056">
    <property type="entry name" value="Ribokinase-like"/>
</dbReference>
<evidence type="ECO:0000256" key="1">
    <source>
        <dbReference type="ARBA" id="ARBA00001958"/>
    </source>
</evidence>
<dbReference type="KEGG" id="cans:GP473_06530"/>
<evidence type="ECO:0000256" key="7">
    <source>
        <dbReference type="ARBA" id="ARBA00023027"/>
    </source>
</evidence>
<dbReference type="GO" id="GO:0052855">
    <property type="term" value="F:ADP-dependent NAD(P)H-hydrate dehydratase activity"/>
    <property type="evidence" value="ECO:0007669"/>
    <property type="project" value="UniProtKB-UniRule"/>
</dbReference>
<comment type="function">
    <text evidence="9">Bifunctional enzyme that catalyzes the epimerization of the S- and R-forms of NAD(P)HX and the dehydration of the S-form of NAD(P)HX at the expense of ADP, which is converted to AMP. This allows the repair of both epimers of NAD(P)HX, a damaged form of NAD(P)H that is a result of enzymatic or heat-dependent hydration.</text>
</comment>
<evidence type="ECO:0000256" key="5">
    <source>
        <dbReference type="ARBA" id="ARBA00022840"/>
    </source>
</evidence>
<evidence type="ECO:0000256" key="8">
    <source>
        <dbReference type="ARBA" id="ARBA00023239"/>
    </source>
</evidence>
<feature type="binding site" evidence="12">
    <location>
        <position position="384"/>
    </location>
    <ligand>
        <name>(6S)-NADPHX</name>
        <dbReference type="ChEBI" id="CHEBI:64076"/>
    </ligand>
</feature>
<dbReference type="PANTHER" id="PTHR12592">
    <property type="entry name" value="ATP-DEPENDENT (S)-NAD(P)H-HYDRATE DEHYDRATASE FAMILY MEMBER"/>
    <property type="match status" value="1"/>
</dbReference>
<dbReference type="Pfam" id="PF03853">
    <property type="entry name" value="YjeF_N"/>
    <property type="match status" value="1"/>
</dbReference>
<evidence type="ECO:0000256" key="12">
    <source>
        <dbReference type="HAMAP-Rule" id="MF_01965"/>
    </source>
</evidence>
<dbReference type="Pfam" id="PF01256">
    <property type="entry name" value="Carb_kinase"/>
    <property type="match status" value="1"/>
</dbReference>
<dbReference type="SUPFAM" id="SSF64153">
    <property type="entry name" value="YjeF N-terminal domain-like"/>
    <property type="match status" value="1"/>
</dbReference>
<dbReference type="PROSITE" id="PS51385">
    <property type="entry name" value="YJEF_N"/>
    <property type="match status" value="1"/>
</dbReference>
<feature type="binding site" evidence="12">
    <location>
        <position position="506"/>
    </location>
    <ligand>
        <name>(6S)-NADPHX</name>
        <dbReference type="ChEBI" id="CHEBI:64076"/>
    </ligand>
</feature>
<dbReference type="HAMAP" id="MF_01965">
    <property type="entry name" value="NADHX_dehydratase"/>
    <property type="match status" value="1"/>
</dbReference>
<dbReference type="GO" id="GO:0052856">
    <property type="term" value="F:NAD(P)HX epimerase activity"/>
    <property type="evidence" value="ECO:0007669"/>
    <property type="project" value="TreeGrafter"/>
</dbReference>
<dbReference type="EMBL" id="CP046883">
    <property type="protein sequence ID" value="QNH96362.1"/>
    <property type="molecule type" value="Genomic_DNA"/>
</dbReference>
<comment type="similarity">
    <text evidence="3">In the C-terminal section; belongs to the NnrD/CARKD family.</text>
</comment>
<evidence type="ECO:0000259" key="14">
    <source>
        <dbReference type="PROSITE" id="PS51383"/>
    </source>
</evidence>
<feature type="domain" description="YjeF C-terminal" evidence="14">
    <location>
        <begin position="349"/>
        <end position="640"/>
    </location>
</feature>
<protein>
    <recommendedName>
        <fullName evidence="12">ADP-dependent (S)-NAD(P)H-hydrate dehydratase</fullName>
        <ecNumber evidence="12">4.2.1.136</ecNumber>
    </recommendedName>
    <alternativeName>
        <fullName evidence="12">ADP-dependent NAD(P)HX dehydratase</fullName>
    </alternativeName>
</protein>
<keyword evidence="17" id="KW-1185">Reference proteome</keyword>
<sequence length="656" mass="68793">MSFLYTVEQVRQAENHLLAQQSEPDELMRSAAHAVAEEARKLLPEPLGSGDPQDDHVGLHVLSVLPERDSYREASPARVLLLVGPGGNGGDALYAGSELLRDGFRVSAFAYKGVNNTYSSARAAFLHEGGIFQDDLPFHSLLSEECVLAGDGVLSGDGAGKTSESYDLVIDGLFGLGGRGGVGPKVAAFLHCSSAPVLAIDIPSGVAGNSGALPPVVDKTLGIADHVRADVTVTFGGLRRAHGLSTECGRVICRDIQLRDGQTLSGALLERNRQAEAAGELSVNLMGPPAPVAVSSWSLASFPASMTNHSQRLDSGNPWDHSRRLGIDEASDCPSTRDNAGRPDGSVRRLSLPYDLPGEPGATSDKYSGGVVGLCAGSNKFPGAGILTATAAVRTTSSMVRWVGEEPQAIIWRNPEVVAHPRVEECGRVQAWVVGPGRGTDATAARELAYLLGRTEPLVVDADGLTLLAENPELMAKLKARSCASSDATYGATVALHGSRTLLTPHAGEFVRLARALERTCDLDGTCDLDTDRIGASATMARALGCTILLKGRFTVITDGMHADVVDAGSSWAATAGSGDVLSGIIGALLAERGEPAESALVGQFIHSTAAFVSAQVGEGFAPTSASRIAEKIPEAIAQLHRYSMKLFRVSRYHQQ</sequence>
<feature type="binding site" evidence="12">
    <location>
        <position position="580"/>
    </location>
    <ligand>
        <name>(6S)-NADPHX</name>
        <dbReference type="ChEBI" id="CHEBI:64076"/>
    </ligand>
</feature>
<evidence type="ECO:0000256" key="9">
    <source>
        <dbReference type="ARBA" id="ARBA00025153"/>
    </source>
</evidence>
<dbReference type="InterPro" id="IPR000631">
    <property type="entry name" value="CARKD"/>
</dbReference>
<evidence type="ECO:0000313" key="17">
    <source>
        <dbReference type="Proteomes" id="UP000515275"/>
    </source>
</evidence>
<dbReference type="AlphaFoldDB" id="A0A7G7YPE2"/>
<evidence type="ECO:0000313" key="16">
    <source>
        <dbReference type="EMBL" id="QNH96362.1"/>
    </source>
</evidence>
<comment type="function">
    <text evidence="12">Catalyzes the dehydration of the S-form of NAD(P)HX at the expense of ADP, which is converted to AMP. Together with NAD(P)HX epimerase, which catalyzes the epimerization of the S- and R-forms, the enzyme allows the repair of both epimers of NAD(P)HX, a damaged form of NAD(P)H that is a result of enzymatic or heat-dependent hydration.</text>
</comment>
<dbReference type="InterPro" id="IPR036652">
    <property type="entry name" value="YjeF_N_dom_sf"/>
</dbReference>
<evidence type="ECO:0000259" key="15">
    <source>
        <dbReference type="PROSITE" id="PS51385"/>
    </source>
</evidence>
<evidence type="ECO:0000256" key="3">
    <source>
        <dbReference type="ARBA" id="ARBA00009524"/>
    </source>
</evidence>
<dbReference type="PROSITE" id="PS01050">
    <property type="entry name" value="YJEF_C_2"/>
    <property type="match status" value="1"/>
</dbReference>
<organism evidence="16 17">
    <name type="scientific">Corynebacterium anserum</name>
    <dbReference type="NCBI Taxonomy" id="2684406"/>
    <lineage>
        <taxon>Bacteria</taxon>
        <taxon>Bacillati</taxon>
        <taxon>Actinomycetota</taxon>
        <taxon>Actinomycetes</taxon>
        <taxon>Mycobacteriales</taxon>
        <taxon>Corynebacteriaceae</taxon>
        <taxon>Corynebacterium</taxon>
    </lineage>
</organism>
<keyword evidence="7 12" id="KW-0520">NAD</keyword>
<dbReference type="Gene3D" id="3.40.50.10260">
    <property type="entry name" value="YjeF N-terminal domain"/>
    <property type="match status" value="1"/>
</dbReference>
<keyword evidence="4 12" id="KW-0547">Nucleotide-binding</keyword>
<keyword evidence="6 12" id="KW-0521">NADP</keyword>
<evidence type="ECO:0000256" key="6">
    <source>
        <dbReference type="ARBA" id="ARBA00022857"/>
    </source>
</evidence>
<dbReference type="Gene3D" id="3.40.1190.20">
    <property type="match status" value="1"/>
</dbReference>
<comment type="cofactor">
    <cofactor evidence="12">
        <name>Mg(2+)</name>
        <dbReference type="ChEBI" id="CHEBI:18420"/>
    </cofactor>
</comment>
<dbReference type="CDD" id="cd01171">
    <property type="entry name" value="YXKO-related"/>
    <property type="match status" value="1"/>
</dbReference>
<dbReference type="InterPro" id="IPR017953">
    <property type="entry name" value="Carbohydrate_kinase_pred_CS"/>
</dbReference>
<dbReference type="GO" id="GO:0005524">
    <property type="term" value="F:ATP binding"/>
    <property type="evidence" value="ECO:0007669"/>
    <property type="project" value="UniProtKB-KW"/>
</dbReference>
<evidence type="ECO:0000256" key="11">
    <source>
        <dbReference type="ARBA" id="ARBA00049209"/>
    </source>
</evidence>
<dbReference type="GO" id="GO:0046496">
    <property type="term" value="P:nicotinamide nucleotide metabolic process"/>
    <property type="evidence" value="ECO:0007669"/>
    <property type="project" value="UniProtKB-UniRule"/>
</dbReference>
<comment type="cofactor">
    <cofactor evidence="1">
        <name>K(+)</name>
        <dbReference type="ChEBI" id="CHEBI:29103"/>
    </cofactor>
</comment>
<keyword evidence="8 12" id="KW-0456">Lyase</keyword>
<comment type="catalytic activity">
    <reaction evidence="11 12">
        <text>(6S)-NADPHX + ADP = AMP + phosphate + NADPH + H(+)</text>
        <dbReference type="Rhea" id="RHEA:32235"/>
        <dbReference type="ChEBI" id="CHEBI:15378"/>
        <dbReference type="ChEBI" id="CHEBI:43474"/>
        <dbReference type="ChEBI" id="CHEBI:57783"/>
        <dbReference type="ChEBI" id="CHEBI:64076"/>
        <dbReference type="ChEBI" id="CHEBI:456215"/>
        <dbReference type="ChEBI" id="CHEBI:456216"/>
        <dbReference type="EC" id="4.2.1.136"/>
    </reaction>
</comment>
<comment type="similarity">
    <text evidence="2">In the N-terminal section; belongs to the NnrE/AIBP family.</text>
</comment>
<dbReference type="PROSITE" id="PS51383">
    <property type="entry name" value="YJEF_C_3"/>
    <property type="match status" value="1"/>
</dbReference>
<feature type="region of interest" description="Disordered" evidence="13">
    <location>
        <begin position="309"/>
        <end position="361"/>
    </location>
</feature>
<reference evidence="16 17" key="1">
    <citation type="submission" date="2019-12" db="EMBL/GenBank/DDBJ databases">
        <title>Corynebacterium sp. nov., isolated from feces of the Anser Albifrons in China.</title>
        <authorList>
            <person name="Liu Q."/>
        </authorList>
    </citation>
    <scope>NUCLEOTIDE SEQUENCE [LARGE SCALE GENOMIC DNA]</scope>
    <source>
        <strain evidence="16 17">23H37-10</strain>
    </source>
</reference>
<name>A0A7G7YPE2_9CORY</name>
<evidence type="ECO:0000256" key="2">
    <source>
        <dbReference type="ARBA" id="ARBA00006001"/>
    </source>
</evidence>
<dbReference type="RefSeq" id="WP_186276742.1">
    <property type="nucleotide sequence ID" value="NZ_CP046883.1"/>
</dbReference>
<dbReference type="SUPFAM" id="SSF53613">
    <property type="entry name" value="Ribokinase-like"/>
    <property type="match status" value="1"/>
</dbReference>
<keyword evidence="5 12" id="KW-0067">ATP-binding</keyword>
<dbReference type="PANTHER" id="PTHR12592:SF0">
    <property type="entry name" value="ATP-DEPENDENT (S)-NAD(P)H-HYDRATE DEHYDRATASE"/>
    <property type="match status" value="1"/>
</dbReference>
<comment type="subunit">
    <text evidence="12">Homotetramer.</text>
</comment>